<dbReference type="GO" id="GO:0005230">
    <property type="term" value="F:extracellular ligand-gated monoatomic ion channel activity"/>
    <property type="evidence" value="ECO:0007669"/>
    <property type="project" value="InterPro"/>
</dbReference>
<accession>A0A8J7P3E0</accession>
<dbReference type="SUPFAM" id="SSF63712">
    <property type="entry name" value="Nicotinic receptor ligand binding domain-like"/>
    <property type="match status" value="1"/>
</dbReference>
<keyword evidence="10" id="KW-0675">Receptor</keyword>
<dbReference type="FunFam" id="2.70.170.10:FF:000017">
    <property type="entry name" value="5-hydroxytryptamine receptor 3A"/>
    <property type="match status" value="1"/>
</dbReference>
<dbReference type="EMBL" id="JAAWVO010070989">
    <property type="protein sequence ID" value="MBN3324497.1"/>
    <property type="molecule type" value="Genomic_DNA"/>
</dbReference>
<evidence type="ECO:0000256" key="2">
    <source>
        <dbReference type="ARBA" id="ARBA00022475"/>
    </source>
</evidence>
<dbReference type="InterPro" id="IPR036734">
    <property type="entry name" value="Neur_chan_lig-bd_sf"/>
</dbReference>
<evidence type="ECO:0000256" key="10">
    <source>
        <dbReference type="ARBA" id="ARBA00023170"/>
    </source>
</evidence>
<keyword evidence="8 20" id="KW-0472">Membrane</keyword>
<dbReference type="InterPro" id="IPR036719">
    <property type="entry name" value="Neuro-gated_channel_TM_sf"/>
</dbReference>
<evidence type="ECO:0000256" key="13">
    <source>
        <dbReference type="ARBA" id="ARBA00023286"/>
    </source>
</evidence>
<keyword evidence="14 20" id="KW-0407">Ion channel</keyword>
<dbReference type="PRINTS" id="PR00252">
    <property type="entry name" value="NRIONCHANNEL"/>
</dbReference>
<evidence type="ECO:0000256" key="12">
    <source>
        <dbReference type="ARBA" id="ARBA00023257"/>
    </source>
</evidence>
<feature type="transmembrane region" description="Helical" evidence="20">
    <location>
        <begin position="296"/>
        <end position="313"/>
    </location>
</feature>
<feature type="non-terminal residue" evidence="22">
    <location>
        <position position="333"/>
    </location>
</feature>
<evidence type="ECO:0000256" key="11">
    <source>
        <dbReference type="ARBA" id="ARBA00023180"/>
    </source>
</evidence>
<evidence type="ECO:0000256" key="3">
    <source>
        <dbReference type="ARBA" id="ARBA00022692"/>
    </source>
</evidence>
<keyword evidence="1 20" id="KW-0813">Transport</keyword>
<feature type="domain" description="Neurotransmitter-gated ion-channel ligand-binding" evidence="21">
    <location>
        <begin position="34"/>
        <end position="260"/>
    </location>
</feature>
<dbReference type="InterPro" id="IPR006202">
    <property type="entry name" value="Neur_chan_lig-bd"/>
</dbReference>
<keyword evidence="2" id="KW-1003">Cell membrane</keyword>
<evidence type="ECO:0000256" key="4">
    <source>
        <dbReference type="ARBA" id="ARBA00022729"/>
    </source>
</evidence>
<feature type="non-terminal residue" evidence="22">
    <location>
        <position position="1"/>
    </location>
</feature>
<dbReference type="GO" id="GO:0045211">
    <property type="term" value="C:postsynaptic membrane"/>
    <property type="evidence" value="ECO:0007669"/>
    <property type="project" value="UniProtKB-SubCell"/>
</dbReference>
<dbReference type="Gene3D" id="2.70.170.10">
    <property type="entry name" value="Neurotransmitter-gated ion-channel ligand-binding domain"/>
    <property type="match status" value="1"/>
</dbReference>
<proteinExistence type="inferred from homology"/>
<dbReference type="InterPro" id="IPR006201">
    <property type="entry name" value="Neur_channel"/>
</dbReference>
<evidence type="ECO:0000256" key="1">
    <source>
        <dbReference type="ARBA" id="ARBA00022448"/>
    </source>
</evidence>
<reference evidence="22" key="1">
    <citation type="journal article" date="2021" name="Cell">
        <title>Tracing the genetic footprints of vertebrate landing in non-teleost ray-finned fishes.</title>
        <authorList>
            <person name="Bi X."/>
            <person name="Wang K."/>
            <person name="Yang L."/>
            <person name="Pan H."/>
            <person name="Jiang H."/>
            <person name="Wei Q."/>
            <person name="Fang M."/>
            <person name="Yu H."/>
            <person name="Zhu C."/>
            <person name="Cai Y."/>
            <person name="He Y."/>
            <person name="Gan X."/>
            <person name="Zeng H."/>
            <person name="Yu D."/>
            <person name="Zhu Y."/>
            <person name="Jiang H."/>
            <person name="Qiu Q."/>
            <person name="Yang H."/>
            <person name="Zhang Y.E."/>
            <person name="Wang W."/>
            <person name="Zhu M."/>
            <person name="He S."/>
            <person name="Zhang G."/>
        </authorList>
    </citation>
    <scope>NUCLEOTIDE SEQUENCE</scope>
    <source>
        <strain evidence="22">Allg_001</strain>
    </source>
</reference>
<keyword evidence="23" id="KW-1185">Reference proteome</keyword>
<evidence type="ECO:0000256" key="18">
    <source>
        <dbReference type="ARBA" id="ARBA00036634"/>
    </source>
</evidence>
<gene>
    <name evidence="22" type="primary">Htr3a_1</name>
    <name evidence="22" type="ORF">GTO95_0012742</name>
</gene>
<keyword evidence="9" id="KW-1015">Disulfide bond</keyword>
<dbReference type="GO" id="GO:0004888">
    <property type="term" value="F:transmembrane signaling receptor activity"/>
    <property type="evidence" value="ECO:0007669"/>
    <property type="project" value="InterPro"/>
</dbReference>
<keyword evidence="3 20" id="KW-0812">Transmembrane</keyword>
<dbReference type="PANTHER" id="PTHR18945">
    <property type="entry name" value="NEUROTRANSMITTER GATED ION CHANNEL"/>
    <property type="match status" value="1"/>
</dbReference>
<keyword evidence="7 20" id="KW-0406">Ion transport</keyword>
<dbReference type="Gene3D" id="1.20.58.390">
    <property type="entry name" value="Neurotransmitter-gated ion-channel transmembrane domain"/>
    <property type="match status" value="1"/>
</dbReference>
<comment type="catalytic activity">
    <reaction evidence="18">
        <text>Ca(2+)(in) = Ca(2+)(out)</text>
        <dbReference type="Rhea" id="RHEA:29671"/>
        <dbReference type="ChEBI" id="CHEBI:29108"/>
    </reaction>
</comment>
<keyword evidence="11" id="KW-0325">Glycoprotein</keyword>
<evidence type="ECO:0000256" key="15">
    <source>
        <dbReference type="ARBA" id="ARBA00034104"/>
    </source>
</evidence>
<comment type="catalytic activity">
    <reaction evidence="16">
        <text>K(+)(in) = K(+)(out)</text>
        <dbReference type="Rhea" id="RHEA:29463"/>
        <dbReference type="ChEBI" id="CHEBI:29103"/>
    </reaction>
</comment>
<evidence type="ECO:0000313" key="23">
    <source>
        <dbReference type="Proteomes" id="UP000736164"/>
    </source>
</evidence>
<evidence type="ECO:0000256" key="7">
    <source>
        <dbReference type="ARBA" id="ARBA00023065"/>
    </source>
</evidence>
<comment type="catalytic activity">
    <reaction evidence="17">
        <text>Na(+)(in) = Na(+)(out)</text>
        <dbReference type="Rhea" id="RHEA:34963"/>
        <dbReference type="ChEBI" id="CHEBI:29101"/>
    </reaction>
</comment>
<evidence type="ECO:0000256" key="8">
    <source>
        <dbReference type="ARBA" id="ARBA00023136"/>
    </source>
</evidence>
<name>A0A8J7P3E0_ATRSP</name>
<sequence>MPLIPLCPPGVCVSPAPQPHPPAPPSLALWLDTVLSGRAAQLRPVLDWRTATLVTIDFTVLAVLDVVRLLQSSCCLSTDEKHEKLLLYILYRQVWHNEYLSWDPALYHGVRQVSVPVKELWIPDISVHEIAGENSLPRSHLVSVSHLGQVEQIQPHLLVSGCPLDLHHFPLDRHTCNLTFGSLAHTYLNELFNTSHLFWLSTVTLIPFSFSLIPRSSLSFSQGEWELVSLTVPGPTSSILSKSHSNTSTVRVQVTVRRRPLLYLVTLLLPSSFLLLLDGLAFLIPPYYKQRLSVKTTIFTGHFIFIFMVFSLFPPFRGQLPLIGETEVWEREV</sequence>
<keyword evidence="4" id="KW-0732">Signal</keyword>
<feature type="transmembrane region" description="Helical" evidence="20">
    <location>
        <begin position="261"/>
        <end position="284"/>
    </location>
</feature>
<evidence type="ECO:0000256" key="5">
    <source>
        <dbReference type="ARBA" id="ARBA00022989"/>
    </source>
</evidence>
<keyword evidence="12" id="KW-0628">Postsynaptic cell membrane</keyword>
<evidence type="ECO:0000256" key="16">
    <source>
        <dbReference type="ARBA" id="ARBA00034430"/>
    </source>
</evidence>
<evidence type="ECO:0000256" key="9">
    <source>
        <dbReference type="ARBA" id="ARBA00023157"/>
    </source>
</evidence>
<comment type="function">
    <text evidence="19">Forms serotonin (5-hydroxytryptamine/5-HT3)-activated cation-selective channel complexes, which when activated cause fast, depolarizing responses in neurons.</text>
</comment>
<dbReference type="PROSITE" id="PS00236">
    <property type="entry name" value="NEUROTR_ION_CHANNEL"/>
    <property type="match status" value="1"/>
</dbReference>
<keyword evidence="13" id="KW-1071">Ligand-gated ion channel</keyword>
<dbReference type="InterPro" id="IPR018000">
    <property type="entry name" value="Neurotransmitter_ion_chnl_CS"/>
</dbReference>
<keyword evidence="6" id="KW-0770">Synapse</keyword>
<dbReference type="SUPFAM" id="SSF90112">
    <property type="entry name" value="Neurotransmitter-gated ion-channel transmembrane pore"/>
    <property type="match status" value="1"/>
</dbReference>
<evidence type="ECO:0000313" key="22">
    <source>
        <dbReference type="EMBL" id="MBN3324497.1"/>
    </source>
</evidence>
<evidence type="ECO:0000259" key="21">
    <source>
        <dbReference type="Pfam" id="PF02931"/>
    </source>
</evidence>
<evidence type="ECO:0000256" key="17">
    <source>
        <dbReference type="ARBA" id="ARBA00036239"/>
    </source>
</evidence>
<dbReference type="InterPro" id="IPR038050">
    <property type="entry name" value="Neuro_actylchol_rec"/>
</dbReference>
<dbReference type="Proteomes" id="UP000736164">
    <property type="component" value="Unassembled WGS sequence"/>
</dbReference>
<comment type="caution">
    <text evidence="22">The sequence shown here is derived from an EMBL/GenBank/DDBJ whole genome shotgun (WGS) entry which is preliminary data.</text>
</comment>
<comment type="subcellular location">
    <subcellularLocation>
        <location evidence="15">Postsynaptic cell membrane</location>
        <topology evidence="15">Multi-pass membrane protein</topology>
    </subcellularLocation>
</comment>
<evidence type="ECO:0000256" key="19">
    <source>
        <dbReference type="ARBA" id="ARBA00037540"/>
    </source>
</evidence>
<dbReference type="Pfam" id="PF02931">
    <property type="entry name" value="Neur_chan_LBD"/>
    <property type="match status" value="1"/>
</dbReference>
<keyword evidence="5 20" id="KW-1133">Transmembrane helix</keyword>
<protein>
    <submittedName>
        <fullName evidence="22">5HT3A protein</fullName>
    </submittedName>
</protein>
<evidence type="ECO:0000256" key="14">
    <source>
        <dbReference type="ARBA" id="ARBA00023303"/>
    </source>
</evidence>
<dbReference type="AlphaFoldDB" id="A0A8J7P3E0"/>
<evidence type="ECO:0000256" key="6">
    <source>
        <dbReference type="ARBA" id="ARBA00023018"/>
    </source>
</evidence>
<evidence type="ECO:0000256" key="20">
    <source>
        <dbReference type="RuleBase" id="RU000687"/>
    </source>
</evidence>
<comment type="similarity">
    <text evidence="20">Belongs to the ligand-gated ion channel (TC 1.A.9) family.</text>
</comment>
<organism evidence="22 23">
    <name type="scientific">Atractosteus spatula</name>
    <name type="common">Alligator gar</name>
    <name type="synonym">Lepisosteus spatula</name>
    <dbReference type="NCBI Taxonomy" id="7917"/>
    <lineage>
        <taxon>Eukaryota</taxon>
        <taxon>Metazoa</taxon>
        <taxon>Chordata</taxon>
        <taxon>Craniata</taxon>
        <taxon>Vertebrata</taxon>
        <taxon>Euteleostomi</taxon>
        <taxon>Actinopterygii</taxon>
        <taxon>Neopterygii</taxon>
        <taxon>Holostei</taxon>
        <taxon>Semionotiformes</taxon>
        <taxon>Lepisosteidae</taxon>
        <taxon>Atractosteus</taxon>
    </lineage>
</organism>
<comment type="caution">
    <text evidence="20">Lacks conserved residue(s) required for the propagation of feature annotation.</text>
</comment>